<evidence type="ECO:0000256" key="1">
    <source>
        <dbReference type="SAM" id="MobiDB-lite"/>
    </source>
</evidence>
<dbReference type="AlphaFoldDB" id="A0A8T1WNE3"/>
<proteinExistence type="predicted"/>
<feature type="compositionally biased region" description="Basic residues" evidence="1">
    <location>
        <begin position="174"/>
        <end position="188"/>
    </location>
</feature>
<organism evidence="2 3">
    <name type="scientific">Phytophthora boehmeriae</name>
    <dbReference type="NCBI Taxonomy" id="109152"/>
    <lineage>
        <taxon>Eukaryota</taxon>
        <taxon>Sar</taxon>
        <taxon>Stramenopiles</taxon>
        <taxon>Oomycota</taxon>
        <taxon>Peronosporomycetes</taxon>
        <taxon>Peronosporales</taxon>
        <taxon>Peronosporaceae</taxon>
        <taxon>Phytophthora</taxon>
    </lineage>
</organism>
<feature type="compositionally biased region" description="Polar residues" evidence="1">
    <location>
        <begin position="43"/>
        <end position="55"/>
    </location>
</feature>
<keyword evidence="3" id="KW-1185">Reference proteome</keyword>
<comment type="caution">
    <text evidence="2">The sequence shown here is derived from an EMBL/GenBank/DDBJ whole genome shotgun (WGS) entry which is preliminary data.</text>
</comment>
<protein>
    <submittedName>
        <fullName evidence="2">Uncharacterized protein</fullName>
    </submittedName>
</protein>
<dbReference type="EMBL" id="JAGDFL010000201">
    <property type="protein sequence ID" value="KAG7395542.1"/>
    <property type="molecule type" value="Genomic_DNA"/>
</dbReference>
<sequence length="346" mass="39882">MALPLRGQWDVTEVAKKYPWLRADQKAIEEFRSPFHWVDDSPRSPTQPNEQASDTHTLHHKKRARVQAKTQGELRAKHVKARRKQAKTSIRNHEELILQALNSSASDVQGVDNPPSDEEVEEPLLHLPSKEEDAPMLLSTPTVMVLPTPQDLDRIETPMLEFCRHDHEELVRLRNQKKKKKKAKKRKGPPSVLSLRFPALTSKPSPSLHNAHWMKQPKDFTPRTLLDKYSQELAHLAEEEHRIEQGVIARITEEKARLPLTFLFERNLINRSEAQQDGLRIVTGIFAKLQHRLLYAGFAHWREFLEAARHEERQREGLHIAKMRAVALLERVSSDAVPSMALEDTP</sequence>
<reference evidence="2" key="1">
    <citation type="submission" date="2021-02" db="EMBL/GenBank/DDBJ databases">
        <authorList>
            <person name="Palmer J.M."/>
        </authorList>
    </citation>
    <scope>NUCLEOTIDE SEQUENCE</scope>
    <source>
        <strain evidence="2">SCRP23</strain>
    </source>
</reference>
<dbReference type="Proteomes" id="UP000693981">
    <property type="component" value="Unassembled WGS sequence"/>
</dbReference>
<name>A0A8T1WNE3_9STRA</name>
<evidence type="ECO:0000313" key="2">
    <source>
        <dbReference type="EMBL" id="KAG7395542.1"/>
    </source>
</evidence>
<evidence type="ECO:0000313" key="3">
    <source>
        <dbReference type="Proteomes" id="UP000693981"/>
    </source>
</evidence>
<feature type="region of interest" description="Disordered" evidence="1">
    <location>
        <begin position="174"/>
        <end position="199"/>
    </location>
</feature>
<feature type="region of interest" description="Disordered" evidence="1">
    <location>
        <begin position="35"/>
        <end position="77"/>
    </location>
</feature>
<accession>A0A8T1WNE3</accession>
<dbReference type="OrthoDB" id="6344460at2759"/>
<gene>
    <name evidence="2" type="ORF">PHYBOEH_003631</name>
</gene>